<dbReference type="GO" id="GO:0009244">
    <property type="term" value="P:lipopolysaccharide core region biosynthetic process"/>
    <property type="evidence" value="ECO:0007669"/>
    <property type="project" value="TreeGrafter"/>
</dbReference>
<dbReference type="STRING" id="420953.SAMN05192543_110119"/>
<dbReference type="GO" id="GO:0008713">
    <property type="term" value="F:ADP-heptose-lipopolysaccharide heptosyltransferase activity"/>
    <property type="evidence" value="ECO:0007669"/>
    <property type="project" value="TreeGrafter"/>
</dbReference>
<gene>
    <name evidence="3" type="ORF">SAMN05192543_110119</name>
</gene>
<dbReference type="SUPFAM" id="SSF53756">
    <property type="entry name" value="UDP-Glycosyltransferase/glycogen phosphorylase"/>
    <property type="match status" value="1"/>
</dbReference>
<proteinExistence type="predicted"/>
<dbReference type="PANTHER" id="PTHR30160">
    <property type="entry name" value="TETRAACYLDISACCHARIDE 4'-KINASE-RELATED"/>
    <property type="match status" value="1"/>
</dbReference>
<reference evidence="3 4" key="1">
    <citation type="submission" date="2016-10" db="EMBL/GenBank/DDBJ databases">
        <authorList>
            <person name="de Groot N.N."/>
        </authorList>
    </citation>
    <scope>NUCLEOTIDE SEQUENCE [LARGE SCALE GENOMIC DNA]</scope>
    <source>
        <strain evidence="3 4">LMG 23650</strain>
    </source>
</reference>
<dbReference type="Gene3D" id="3.40.50.2000">
    <property type="entry name" value="Glycogen Phosphorylase B"/>
    <property type="match status" value="1"/>
</dbReference>
<sequence>MRLAPGQSVALLMSPRLGDSLLTMVVAHNLVRNGHRVVVFGDYIHSLKDWFGSFEVHPTVRPDEARSLLGGFDVLLHAYPPDVIEGTRDWHPCVLVMDEWPRYRQLKTMVQIQMELCSLDLGLADVVPDNGLVPPPHLHARAHTRRVVIHPTANLPRKSWLPQRFVALALQLRDDGFEPEFVMAAHERKDWDLLDQHGLPRPAFATLADVAAWIYESGWFIGNDSGIAHLASNLGVPAVSLAVRRKIALRWRPGWAPSRAVLPLPVLPGKIAKDRLWKHFLPVSRVLKAFADLRKETGDAVTTAGEADQAPVVQQRG</sequence>
<keyword evidence="1" id="KW-0328">Glycosyltransferase</keyword>
<dbReference type="Proteomes" id="UP000199548">
    <property type="component" value="Unassembled WGS sequence"/>
</dbReference>
<dbReference type="AlphaFoldDB" id="A0A1I3TUP7"/>
<evidence type="ECO:0000256" key="2">
    <source>
        <dbReference type="ARBA" id="ARBA00022679"/>
    </source>
</evidence>
<dbReference type="GO" id="GO:0005829">
    <property type="term" value="C:cytosol"/>
    <property type="evidence" value="ECO:0007669"/>
    <property type="project" value="TreeGrafter"/>
</dbReference>
<accession>A0A1I3TUP7</accession>
<organism evidence="3 4">
    <name type="scientific">Paraburkholderia megapolitana</name>
    <dbReference type="NCBI Taxonomy" id="420953"/>
    <lineage>
        <taxon>Bacteria</taxon>
        <taxon>Pseudomonadati</taxon>
        <taxon>Pseudomonadota</taxon>
        <taxon>Betaproteobacteria</taxon>
        <taxon>Burkholderiales</taxon>
        <taxon>Burkholderiaceae</taxon>
        <taxon>Paraburkholderia</taxon>
    </lineage>
</organism>
<dbReference type="InterPro" id="IPR051199">
    <property type="entry name" value="LPS_LOS_Heptosyltrfase"/>
</dbReference>
<name>A0A1I3TUP7_9BURK</name>
<evidence type="ECO:0000256" key="1">
    <source>
        <dbReference type="ARBA" id="ARBA00022676"/>
    </source>
</evidence>
<keyword evidence="2 3" id="KW-0808">Transferase</keyword>
<dbReference type="InterPro" id="IPR002201">
    <property type="entry name" value="Glyco_trans_9"/>
</dbReference>
<keyword evidence="4" id="KW-1185">Reference proteome</keyword>
<evidence type="ECO:0000313" key="4">
    <source>
        <dbReference type="Proteomes" id="UP000199548"/>
    </source>
</evidence>
<protein>
    <submittedName>
        <fullName evidence="3">Glycosyltransferase family 9 (Heptosyltransferase)</fullName>
    </submittedName>
</protein>
<dbReference type="EMBL" id="FOQU01000010">
    <property type="protein sequence ID" value="SFJ74059.1"/>
    <property type="molecule type" value="Genomic_DNA"/>
</dbReference>
<dbReference type="Pfam" id="PF01075">
    <property type="entry name" value="Glyco_transf_9"/>
    <property type="match status" value="1"/>
</dbReference>
<evidence type="ECO:0000313" key="3">
    <source>
        <dbReference type="EMBL" id="SFJ74059.1"/>
    </source>
</evidence>